<feature type="transmembrane region" description="Helical" evidence="1">
    <location>
        <begin position="35"/>
        <end position="55"/>
    </location>
</feature>
<name>A0A0V1GQQ7_TRIPS</name>
<evidence type="ECO:0000313" key="2">
    <source>
        <dbReference type="EMBL" id="KRZ00699.1"/>
    </source>
</evidence>
<dbReference type="AlphaFoldDB" id="A0A0V1GQQ7"/>
<keyword evidence="1" id="KW-0812">Transmembrane</keyword>
<feature type="non-terminal residue" evidence="2">
    <location>
        <position position="104"/>
    </location>
</feature>
<protein>
    <submittedName>
        <fullName evidence="2">Uncharacterized protein</fullName>
    </submittedName>
</protein>
<accession>A0A0V1GQQ7</accession>
<evidence type="ECO:0000256" key="1">
    <source>
        <dbReference type="SAM" id="Phobius"/>
    </source>
</evidence>
<dbReference type="EMBL" id="JYDS01000690">
    <property type="protein sequence ID" value="KRZ01078.1"/>
    <property type="molecule type" value="Genomic_DNA"/>
</dbReference>
<keyword evidence="1" id="KW-0472">Membrane</keyword>
<evidence type="ECO:0000313" key="4">
    <source>
        <dbReference type="Proteomes" id="UP000054805"/>
    </source>
</evidence>
<reference evidence="2 4" key="1">
    <citation type="submission" date="2015-01" db="EMBL/GenBank/DDBJ databases">
        <title>Evolution of Trichinella species and genotypes.</title>
        <authorList>
            <person name="Korhonen P.K."/>
            <person name="Edoardo P."/>
            <person name="Giuseppe L.R."/>
            <person name="Gasser R.B."/>
        </authorList>
    </citation>
    <scope>NUCLEOTIDE SEQUENCE [LARGE SCALE GENOMIC DNA]</scope>
    <source>
        <strain evidence="2">ISS588</strain>
    </source>
</reference>
<gene>
    <name evidence="3" type="ORF">T4B_1235</name>
    <name evidence="2" type="ORF">T4B_14401</name>
</gene>
<comment type="caution">
    <text evidence="2">The sequence shown here is derived from an EMBL/GenBank/DDBJ whole genome shotgun (WGS) entry which is preliminary data.</text>
</comment>
<dbReference type="Proteomes" id="UP000054805">
    <property type="component" value="Unassembled WGS sequence"/>
</dbReference>
<evidence type="ECO:0000313" key="3">
    <source>
        <dbReference type="EMBL" id="KRZ01078.1"/>
    </source>
</evidence>
<dbReference type="EMBL" id="JYDS01000765">
    <property type="protein sequence ID" value="KRZ00699.1"/>
    <property type="molecule type" value="Genomic_DNA"/>
</dbReference>
<proteinExistence type="predicted"/>
<sequence length="104" mass="12505">LNLFHFLQQKDRKCLLKTKAYCDCNMKNNTDQKNIFYYQIYAVRVLPIAYIKLLINYHFENNKMRMGSSIPAVFLKQILFLIEICYDFIKQLTSMKNINKLIKI</sequence>
<keyword evidence="4" id="KW-1185">Reference proteome</keyword>
<organism evidence="2 4">
    <name type="scientific">Trichinella pseudospiralis</name>
    <name type="common">Parasitic roundworm</name>
    <dbReference type="NCBI Taxonomy" id="6337"/>
    <lineage>
        <taxon>Eukaryota</taxon>
        <taxon>Metazoa</taxon>
        <taxon>Ecdysozoa</taxon>
        <taxon>Nematoda</taxon>
        <taxon>Enoplea</taxon>
        <taxon>Dorylaimia</taxon>
        <taxon>Trichinellida</taxon>
        <taxon>Trichinellidae</taxon>
        <taxon>Trichinella</taxon>
    </lineage>
</organism>
<keyword evidence="1" id="KW-1133">Transmembrane helix</keyword>
<feature type="non-terminal residue" evidence="2">
    <location>
        <position position="1"/>
    </location>
</feature>